<evidence type="ECO:0000313" key="1">
    <source>
        <dbReference type="EMBL" id="KGN88008.1"/>
    </source>
</evidence>
<dbReference type="AlphaFoldDB" id="A0A0A2FAJ4"/>
<gene>
    <name evidence="1" type="ORF">HR08_01050</name>
</gene>
<evidence type="ECO:0000313" key="2">
    <source>
        <dbReference type="Proteomes" id="UP000030130"/>
    </source>
</evidence>
<sequence>MRRKRTPRKMKKLAKRCEVVYRTPSMFFTGEYSVIVQHPIQIQQKDGKETKYIYKLRRQYIKERKEIAKRLSERLVDSQTNDPWA</sequence>
<proteinExistence type="predicted"/>
<accession>A0A0A2FAJ4</accession>
<name>A0A0A2FAJ4_9PORP</name>
<dbReference type="EMBL" id="JRAI01000005">
    <property type="protein sequence ID" value="KGN88008.1"/>
    <property type="molecule type" value="Genomic_DNA"/>
</dbReference>
<organism evidence="1 2">
    <name type="scientific">Porphyromonas gulae</name>
    <dbReference type="NCBI Taxonomy" id="111105"/>
    <lineage>
        <taxon>Bacteria</taxon>
        <taxon>Pseudomonadati</taxon>
        <taxon>Bacteroidota</taxon>
        <taxon>Bacteroidia</taxon>
        <taxon>Bacteroidales</taxon>
        <taxon>Porphyromonadaceae</taxon>
        <taxon>Porphyromonas</taxon>
    </lineage>
</organism>
<reference evidence="1 2" key="1">
    <citation type="submission" date="2014-08" db="EMBL/GenBank/DDBJ databases">
        <title>Porphyromonas gulae strain:COT-052_OH1451 Genome sequencing.</title>
        <authorList>
            <person name="Wallis C."/>
            <person name="Deusch O."/>
            <person name="O'Flynn C."/>
            <person name="Davis I."/>
            <person name="Jospin G."/>
            <person name="Darling A.E."/>
            <person name="Coil D.A."/>
            <person name="Alexiev A."/>
            <person name="Horsfall A."/>
            <person name="Kirkwood N."/>
            <person name="Harris S."/>
            <person name="Eisen J.A."/>
        </authorList>
    </citation>
    <scope>NUCLEOTIDE SEQUENCE [LARGE SCALE GENOMIC DNA]</scope>
    <source>
        <strain evidence="2">COT-052 OH1451</strain>
    </source>
</reference>
<comment type="caution">
    <text evidence="1">The sequence shown here is derived from an EMBL/GenBank/DDBJ whole genome shotgun (WGS) entry which is preliminary data.</text>
</comment>
<dbReference type="Proteomes" id="UP000030130">
    <property type="component" value="Unassembled WGS sequence"/>
</dbReference>
<protein>
    <submittedName>
        <fullName evidence="1">Uncharacterized protein</fullName>
    </submittedName>
</protein>